<evidence type="ECO:0000256" key="5">
    <source>
        <dbReference type="SAM" id="SignalP"/>
    </source>
</evidence>
<dbReference type="InterPro" id="IPR000914">
    <property type="entry name" value="SBP_5_dom"/>
</dbReference>
<feature type="chain" id="PRO_5038979993" evidence="5">
    <location>
        <begin position="22"/>
        <end position="548"/>
    </location>
</feature>
<dbReference type="PROSITE" id="PS51257">
    <property type="entry name" value="PROKAR_LIPOPROTEIN"/>
    <property type="match status" value="1"/>
</dbReference>
<evidence type="ECO:0000256" key="3">
    <source>
        <dbReference type="ARBA" id="ARBA00022729"/>
    </source>
</evidence>
<dbReference type="Proteomes" id="UP000198929">
    <property type="component" value="Unassembled WGS sequence"/>
</dbReference>
<dbReference type="RefSeq" id="WP_092260307.1">
    <property type="nucleotide sequence ID" value="NZ_CP047199.1"/>
</dbReference>
<dbReference type="PANTHER" id="PTHR30290:SF9">
    <property type="entry name" value="OLIGOPEPTIDE-BINDING PROTEIN APPA"/>
    <property type="match status" value="1"/>
</dbReference>
<dbReference type="GO" id="GO:0043190">
    <property type="term" value="C:ATP-binding cassette (ABC) transporter complex"/>
    <property type="evidence" value="ECO:0007669"/>
    <property type="project" value="InterPro"/>
</dbReference>
<dbReference type="GO" id="GO:0042597">
    <property type="term" value="C:periplasmic space"/>
    <property type="evidence" value="ECO:0007669"/>
    <property type="project" value="UniProtKB-ARBA"/>
</dbReference>
<dbReference type="InterPro" id="IPR030678">
    <property type="entry name" value="Peptide/Ni-bd"/>
</dbReference>
<name>A0A1H9VN96_9CORY</name>
<feature type="region of interest" description="Disordered" evidence="4">
    <location>
        <begin position="26"/>
        <end position="53"/>
    </location>
</feature>
<dbReference type="SUPFAM" id="SSF53850">
    <property type="entry name" value="Periplasmic binding protein-like II"/>
    <property type="match status" value="1"/>
</dbReference>
<evidence type="ECO:0000256" key="2">
    <source>
        <dbReference type="ARBA" id="ARBA00022448"/>
    </source>
</evidence>
<dbReference type="GO" id="GO:0015833">
    <property type="term" value="P:peptide transport"/>
    <property type="evidence" value="ECO:0007669"/>
    <property type="project" value="TreeGrafter"/>
</dbReference>
<dbReference type="InterPro" id="IPR039424">
    <property type="entry name" value="SBP_5"/>
</dbReference>
<dbReference type="CDD" id="cd08518">
    <property type="entry name" value="PBP2_NikA_DppA_OppA_like_19"/>
    <property type="match status" value="1"/>
</dbReference>
<sequence length="548" mass="59903">MRKSFLTWGAVVVSASLLLTACSDSDTTTDAGSDATNGTTSSSSQRGGSTTERADDELVLALGDFGESEFDPAKGWGTHNEHKVLHSSLLKWTNDMELVGDLAESYDVDGATWTFQLNPDFAFSDGEPVTAEDVVFTYEMLVEDGTNFDLSTVKEVRAEGDTTVVFELNGPDSLFGPLTALIGIVPEHAYGPDYSDNPIGSGPYKIVDKQIGEQVIMEANEHYPQEMHYKKLTFLLADEEAAIAAANAGEVDVLKVSHSNADQQIDGMELEVRESVDTFAVVLPVTESGNTGVTVGEKVEVGNDITADPAIREAITVGLDREELSELVLNGYGHPAWSVADELPWEVDFSFDDGQVEQATQILKDAGWEDTNGDGTVDKDGTEAVIPLMVPSTDPTRVDLGEVLAVQAERFGIKFEQEHVTWDDIYEEGKTKAVIFALGSLSPKELWDVYSTDAIDTGYNNMPNYSNPEVDKYFEQARRAEDFEASLNLWKEGQKAGANAHPDGDVSMAWILRRDHLFIVNEDVDLGSELIHGHGHGLQIFRNVEEWS</sequence>
<gene>
    <name evidence="7" type="ORF">SAMN05661109_02309</name>
</gene>
<accession>A0A1H9VN96</accession>
<dbReference type="PIRSF" id="PIRSF002741">
    <property type="entry name" value="MppA"/>
    <property type="match status" value="1"/>
</dbReference>
<reference evidence="8" key="1">
    <citation type="submission" date="2016-10" db="EMBL/GenBank/DDBJ databases">
        <authorList>
            <person name="Varghese N."/>
            <person name="Submissions S."/>
        </authorList>
    </citation>
    <scope>NUCLEOTIDE SEQUENCE [LARGE SCALE GENOMIC DNA]</scope>
    <source>
        <strain evidence="8">DSM 20524</strain>
    </source>
</reference>
<dbReference type="Pfam" id="PF00496">
    <property type="entry name" value="SBP_bac_5"/>
    <property type="match status" value="1"/>
</dbReference>
<feature type="compositionally biased region" description="Low complexity" evidence="4">
    <location>
        <begin position="26"/>
        <end position="51"/>
    </location>
</feature>
<evidence type="ECO:0000259" key="6">
    <source>
        <dbReference type="Pfam" id="PF00496"/>
    </source>
</evidence>
<keyword evidence="3 5" id="KW-0732">Signal</keyword>
<evidence type="ECO:0000313" key="7">
    <source>
        <dbReference type="EMBL" id="SES23004.1"/>
    </source>
</evidence>
<comment type="similarity">
    <text evidence="1">Belongs to the bacterial solute-binding protein 5 family.</text>
</comment>
<evidence type="ECO:0000313" key="8">
    <source>
        <dbReference type="Proteomes" id="UP000198929"/>
    </source>
</evidence>
<dbReference type="AlphaFoldDB" id="A0A1H9VN96"/>
<dbReference type="Gene3D" id="3.40.190.10">
    <property type="entry name" value="Periplasmic binding protein-like II"/>
    <property type="match status" value="1"/>
</dbReference>
<proteinExistence type="inferred from homology"/>
<dbReference type="STRING" id="1121357.SAMN05661109_02309"/>
<feature type="domain" description="Solute-binding protein family 5" evidence="6">
    <location>
        <begin position="97"/>
        <end position="441"/>
    </location>
</feature>
<feature type="signal peptide" evidence="5">
    <location>
        <begin position="1"/>
        <end position="21"/>
    </location>
</feature>
<evidence type="ECO:0000256" key="1">
    <source>
        <dbReference type="ARBA" id="ARBA00005695"/>
    </source>
</evidence>
<dbReference type="PANTHER" id="PTHR30290">
    <property type="entry name" value="PERIPLASMIC BINDING COMPONENT OF ABC TRANSPORTER"/>
    <property type="match status" value="1"/>
</dbReference>
<keyword evidence="8" id="KW-1185">Reference proteome</keyword>
<organism evidence="7 8">
    <name type="scientific">Corynebacterium cystitidis DSM 20524</name>
    <dbReference type="NCBI Taxonomy" id="1121357"/>
    <lineage>
        <taxon>Bacteria</taxon>
        <taxon>Bacillati</taxon>
        <taxon>Actinomycetota</taxon>
        <taxon>Actinomycetes</taxon>
        <taxon>Mycobacteriales</taxon>
        <taxon>Corynebacteriaceae</taxon>
        <taxon>Corynebacterium</taxon>
    </lineage>
</organism>
<dbReference type="GO" id="GO:1904680">
    <property type="term" value="F:peptide transmembrane transporter activity"/>
    <property type="evidence" value="ECO:0007669"/>
    <property type="project" value="TreeGrafter"/>
</dbReference>
<protein>
    <submittedName>
        <fullName evidence="7">Peptide/nickel transport system substrate-binding protein</fullName>
    </submittedName>
</protein>
<keyword evidence="2" id="KW-0813">Transport</keyword>
<evidence type="ECO:0000256" key="4">
    <source>
        <dbReference type="SAM" id="MobiDB-lite"/>
    </source>
</evidence>
<dbReference type="EMBL" id="FOGQ01000013">
    <property type="protein sequence ID" value="SES23004.1"/>
    <property type="molecule type" value="Genomic_DNA"/>
</dbReference>
<dbReference type="Gene3D" id="3.10.105.10">
    <property type="entry name" value="Dipeptide-binding Protein, Domain 3"/>
    <property type="match status" value="1"/>
</dbReference>